<feature type="transmembrane region" description="Helical" evidence="1">
    <location>
        <begin position="325"/>
        <end position="345"/>
    </location>
</feature>
<dbReference type="PANTHER" id="PTHR32063:SF14">
    <property type="entry name" value="BLL4319 PROTEIN"/>
    <property type="match status" value="1"/>
</dbReference>
<evidence type="ECO:0000313" key="2">
    <source>
        <dbReference type="EMBL" id="SVA81448.1"/>
    </source>
</evidence>
<dbReference type="Pfam" id="PF00873">
    <property type="entry name" value="ACR_tran"/>
    <property type="match status" value="1"/>
</dbReference>
<keyword evidence="1" id="KW-1133">Transmembrane helix</keyword>
<organism evidence="2">
    <name type="scientific">marine metagenome</name>
    <dbReference type="NCBI Taxonomy" id="408172"/>
    <lineage>
        <taxon>unclassified sequences</taxon>
        <taxon>metagenomes</taxon>
        <taxon>ecological metagenomes</taxon>
    </lineage>
</organism>
<dbReference type="InterPro" id="IPR027463">
    <property type="entry name" value="AcrB_DN_DC_subdom"/>
</dbReference>
<feature type="non-terminal residue" evidence="2">
    <location>
        <position position="854"/>
    </location>
</feature>
<dbReference type="Gene3D" id="3.30.70.1320">
    <property type="entry name" value="Multidrug efflux transporter AcrB pore domain like"/>
    <property type="match status" value="1"/>
</dbReference>
<dbReference type="GO" id="GO:0042910">
    <property type="term" value="F:xenobiotic transmembrane transporter activity"/>
    <property type="evidence" value="ECO:0007669"/>
    <property type="project" value="TreeGrafter"/>
</dbReference>
<dbReference type="PRINTS" id="PR00702">
    <property type="entry name" value="ACRIFLAVINRP"/>
</dbReference>
<dbReference type="GO" id="GO:0005886">
    <property type="term" value="C:plasma membrane"/>
    <property type="evidence" value="ECO:0007669"/>
    <property type="project" value="TreeGrafter"/>
</dbReference>
<feature type="transmembrane region" description="Helical" evidence="1">
    <location>
        <begin position="351"/>
        <end position="376"/>
    </location>
</feature>
<proteinExistence type="predicted"/>
<keyword evidence="1" id="KW-0472">Membrane</keyword>
<keyword evidence="1" id="KW-0812">Transmembrane</keyword>
<feature type="transmembrane region" description="Helical" evidence="1">
    <location>
        <begin position="429"/>
        <end position="450"/>
    </location>
</feature>
<protein>
    <recommendedName>
        <fullName evidence="3">SSD domain-containing protein</fullName>
    </recommendedName>
</protein>
<dbReference type="EMBL" id="UINC01019257">
    <property type="protein sequence ID" value="SVA81448.1"/>
    <property type="molecule type" value="Genomic_DNA"/>
</dbReference>
<dbReference type="Gene3D" id="1.20.1640.10">
    <property type="entry name" value="Multidrug efflux transporter AcrB transmembrane domain"/>
    <property type="match status" value="2"/>
</dbReference>
<evidence type="ECO:0008006" key="3">
    <source>
        <dbReference type="Google" id="ProtNLM"/>
    </source>
</evidence>
<dbReference type="SUPFAM" id="SSF82866">
    <property type="entry name" value="Multidrug efflux transporter AcrB transmembrane domain"/>
    <property type="match status" value="2"/>
</dbReference>
<feature type="transmembrane region" description="Helical" evidence="1">
    <location>
        <begin position="396"/>
        <end position="417"/>
    </location>
</feature>
<dbReference type="SUPFAM" id="SSF82714">
    <property type="entry name" value="Multidrug efflux transporter AcrB TolC docking domain, DN and DC subdomains"/>
    <property type="match status" value="2"/>
</dbReference>
<dbReference type="AlphaFoldDB" id="A0A381YWQ0"/>
<reference evidence="2" key="1">
    <citation type="submission" date="2018-05" db="EMBL/GenBank/DDBJ databases">
        <authorList>
            <person name="Lanie J.A."/>
            <person name="Ng W.-L."/>
            <person name="Kazmierczak K.M."/>
            <person name="Andrzejewski T.M."/>
            <person name="Davidsen T.M."/>
            <person name="Wayne K.J."/>
            <person name="Tettelin H."/>
            <person name="Glass J.I."/>
            <person name="Rusch D."/>
            <person name="Podicherti R."/>
            <person name="Tsui H.-C.T."/>
            <person name="Winkler M.E."/>
        </authorList>
    </citation>
    <scope>NUCLEOTIDE SEQUENCE</scope>
</reference>
<dbReference type="SUPFAM" id="SSF82693">
    <property type="entry name" value="Multidrug efflux transporter AcrB pore domain, PN1, PN2, PC1 and PC2 subdomains"/>
    <property type="match status" value="4"/>
</dbReference>
<dbReference type="PANTHER" id="PTHR32063">
    <property type="match status" value="1"/>
</dbReference>
<evidence type="ECO:0000256" key="1">
    <source>
        <dbReference type="SAM" id="Phobius"/>
    </source>
</evidence>
<feature type="transmembrane region" description="Helical" evidence="1">
    <location>
        <begin position="299"/>
        <end position="318"/>
    </location>
</feature>
<sequence>MQPPVVQVKVEYKSASAPIIDEEVTQVIEDVIGGAEGIKNIDSKSENGKSTINIEFDTEIDLDDAANDIRERVARVVDALPSESKPPQILKQAAGFTTTMWLALSSPTWSDLELGDYAERYLVDKFSNVKNVGRILVGGLRELSVRVWIDPIKLAANNLTIQEVEQALRSENLSLPAGTLEANNIDLTINLDKSYNDLEKLKELPLKKGKNNLVRLSDVANIEFGPVSEKALFRAQRKDALNLKTVGIGIYARSGASTVELSKEVKKRVEEVKKTLPEGLNLEIAFNRATYIGAAINEVYKTLIIAFILVVIIIYLFLGNLKAVIVPAIALPVSLIATFLGIYLFGLSINIFVLLSFILAIGIITDDSVIMTDAIYRRIENGETPLVAAYKGSKQITFAIIATTLILVAVFLPLIFIEGIAGTLFRETAIALSFAIVVSSFVALTLSPMLGSKFLDRKAKTNFFVVKFDKFFKGFSNFYQETLKYWLDKKKTIITFIILIIISSGLLYNFGKKELLPIEDRGAYLVIGFTDEGSSFQYTQKRAEDVERRLIPLLQAEDSPYNRFLMIVPGFGGDNSFIIISLLNNWKNRKQNSQIIMRQAIGKIVTVPQTLAFPISPQAIRVSNYNKPVQMVILGSTYEELENIQSKVIRMLRRNGNLSRIESDYSRNKPEIKLVINKTKAKDLGISTQSIGQTLETLYGGKTVTKFNKLGKEYPIILQQYLADRKDQESISKIFVRSENTGKLISLANLVNFKEEGSANKLSRYNRQRAVTISANISENYTLSEAIKYLEKTIAEIAPENQITWKGKSEELKETSNELYIIFALALLTAYLVMAATFNSFIHPFIIVLTVPLA</sequence>
<dbReference type="InterPro" id="IPR001036">
    <property type="entry name" value="Acrflvin-R"/>
</dbReference>
<feature type="transmembrane region" description="Helical" evidence="1">
    <location>
        <begin position="493"/>
        <end position="511"/>
    </location>
</feature>
<dbReference type="Gene3D" id="3.30.70.1430">
    <property type="entry name" value="Multidrug efflux transporter AcrB pore domain"/>
    <property type="match status" value="2"/>
</dbReference>
<dbReference type="Gene3D" id="3.30.70.1440">
    <property type="entry name" value="Multidrug efflux transporter AcrB pore domain"/>
    <property type="match status" value="1"/>
</dbReference>
<feature type="transmembrane region" description="Helical" evidence="1">
    <location>
        <begin position="819"/>
        <end position="842"/>
    </location>
</feature>
<gene>
    <name evidence="2" type="ORF">METZ01_LOCUS134302</name>
</gene>
<accession>A0A381YWQ0</accession>
<name>A0A381YWQ0_9ZZZZ</name>
<dbReference type="Gene3D" id="3.30.2090.10">
    <property type="entry name" value="Multidrug efflux transporter AcrB TolC docking domain, DN and DC subdomains"/>
    <property type="match status" value="2"/>
</dbReference>